<feature type="domain" description="Penicillin-binding protein transpeptidase" evidence="12">
    <location>
        <begin position="620"/>
        <end position="934"/>
    </location>
</feature>
<evidence type="ECO:0000313" key="14">
    <source>
        <dbReference type="EMBL" id="VYT40573.1"/>
    </source>
</evidence>
<dbReference type="GO" id="GO:0071555">
    <property type="term" value="P:cell wall organization"/>
    <property type="evidence" value="ECO:0007669"/>
    <property type="project" value="UniProtKB-KW"/>
</dbReference>
<keyword evidence="10" id="KW-0961">Cell wall biogenesis/degradation</keyword>
<dbReference type="Gene3D" id="3.30.1390.30">
    <property type="entry name" value="Penicillin-binding protein 2a, domain 3"/>
    <property type="match status" value="1"/>
</dbReference>
<dbReference type="PANTHER" id="PTHR30627:SF2">
    <property type="entry name" value="PEPTIDOGLYCAN D,D-TRANSPEPTIDASE MRDA"/>
    <property type="match status" value="1"/>
</dbReference>
<evidence type="ECO:0000256" key="4">
    <source>
        <dbReference type="ARBA" id="ARBA00022475"/>
    </source>
</evidence>
<dbReference type="Pfam" id="PF03717">
    <property type="entry name" value="PBP_dimer"/>
    <property type="match status" value="1"/>
</dbReference>
<proteinExistence type="inferred from homology"/>
<evidence type="ECO:0000256" key="1">
    <source>
        <dbReference type="ARBA" id="ARBA00004167"/>
    </source>
</evidence>
<dbReference type="Gene3D" id="3.90.1310.10">
    <property type="entry name" value="Penicillin-binding protein 2a (Domain 2)"/>
    <property type="match status" value="2"/>
</dbReference>
<dbReference type="GO" id="GO:0008360">
    <property type="term" value="P:regulation of cell shape"/>
    <property type="evidence" value="ECO:0007669"/>
    <property type="project" value="UniProtKB-KW"/>
</dbReference>
<sequence length="968" mass="108304">MFNRLKDSILEVLKSRLFVLIVVFCILSAILIQRVFYLQIVKGEDYLNNYKLKIQKTKTIQGTRGVIYDRNGEVLATNKLAYSVQIEDNGSYEDTKQKNKLINKTINSVIDMVEKNGDSIVNDFGIILNSNNEYEFLYSEGTRRLRFLADIYGYTTIDKLSEDEKNSTPQEVMDFLCANKRGKSWGFGIDQEKYEEKYGKSRVLQLVTIRYGMHLNSFQKYIPTTIASDVSDQTVAVIMENLSDLQGISIGEESLREYPDSKYFSSILGYTGKISQEEYDDLSEEQQKSYSLTDIVGKSGIEQTMDEYLQGEKGKETVYVDSVGKVIESKKDKEPKAGNNLYLSIDKNLQITAYNLIEEKLAGIILKKMTTALDYTRDPEGNSDIIIPVGDIYNAFFANEILDIDHFATSEAQATEQEVYAAYSQRLDTAINEIITELQSSSAEPYEDLSKEMQAYMNYIEADLLTSKTEIIMKDKIDTNDETYKAWKTDESISLKEYLNYAISKNWIDTSVIQDYVSSDEKYSNAGELYQGILTFINDYLKTDSNFEKLIYQYMIKDGTLRGSQVCMLLYEQNVLPLDEQQDQYNRLASGSISAYDFIRSKIESLEITPGQLGVEPSTGSFVMTEVATGKTLALVSYPGYDNNRLANTMDSDYYNKLYVDLSQPFYNKATQETTAPGSTYKMVSSAAGLSEGIITGSTTIGCYGPYKNITPSPKCWIYPGGHGNLTVTGALAHSCNNFFFDVGYRLGLSSEGNYSSDVGTDKLAKYAEMFGLGETSGLEIPESEPRISDEDAVRSAIGQGTNLFTTSQLAKYVTAIANRGTVYDLTLLSKIEDVDGNLVKEFEPTLYKQIEESEISSSSFDLIEEGMEQMVERDSRFKSVRDGGIQMAGKTGTAQHSKAHADHVLFVGYAPADEPQIAVSARIAYGYNSGYPAEIGRDMVRKYFNLADDADLVTGTASSLGSEIRGD</sequence>
<evidence type="ECO:0000256" key="9">
    <source>
        <dbReference type="ARBA" id="ARBA00023136"/>
    </source>
</evidence>
<keyword evidence="5 11" id="KW-0812">Transmembrane</keyword>
<keyword evidence="9 11" id="KW-0472">Membrane</keyword>
<dbReference type="GO" id="GO:0009252">
    <property type="term" value="P:peptidoglycan biosynthetic process"/>
    <property type="evidence" value="ECO:0007669"/>
    <property type="project" value="UniProtKB-KW"/>
</dbReference>
<reference evidence="14" key="1">
    <citation type="submission" date="2019-11" db="EMBL/GenBank/DDBJ databases">
        <authorList>
            <person name="Feng L."/>
        </authorList>
    </citation>
    <scope>NUCLEOTIDE SEQUENCE</scope>
    <source>
        <strain evidence="14">CnexileLFYP112</strain>
    </source>
</reference>
<dbReference type="InterPro" id="IPR001460">
    <property type="entry name" value="PCN-bd_Tpept"/>
</dbReference>
<name>A0A6N2WEJ7_9FIRM</name>
<keyword evidence="7" id="KW-0573">Peptidoglycan synthesis</keyword>
<evidence type="ECO:0000256" key="3">
    <source>
        <dbReference type="ARBA" id="ARBA00007171"/>
    </source>
</evidence>
<evidence type="ECO:0000256" key="11">
    <source>
        <dbReference type="SAM" id="Phobius"/>
    </source>
</evidence>
<organism evidence="14">
    <name type="scientific">[Clostridium] nexile</name>
    <dbReference type="NCBI Taxonomy" id="29361"/>
    <lineage>
        <taxon>Bacteria</taxon>
        <taxon>Bacillati</taxon>
        <taxon>Bacillota</taxon>
        <taxon>Clostridia</taxon>
        <taxon>Lachnospirales</taxon>
        <taxon>Lachnospiraceae</taxon>
        <taxon>Tyzzerella</taxon>
    </lineage>
</organism>
<feature type="transmembrane region" description="Helical" evidence="11">
    <location>
        <begin position="12"/>
        <end position="32"/>
    </location>
</feature>
<evidence type="ECO:0000256" key="6">
    <source>
        <dbReference type="ARBA" id="ARBA00022960"/>
    </source>
</evidence>
<protein>
    <submittedName>
        <fullName evidence="14">Penicillin-binding protein A</fullName>
    </submittedName>
</protein>
<dbReference type="SUPFAM" id="SSF56601">
    <property type="entry name" value="beta-lactamase/transpeptidase-like"/>
    <property type="match status" value="1"/>
</dbReference>
<dbReference type="EMBL" id="CACRTG010000046">
    <property type="protein sequence ID" value="VYT40573.1"/>
    <property type="molecule type" value="Genomic_DNA"/>
</dbReference>
<evidence type="ECO:0000256" key="8">
    <source>
        <dbReference type="ARBA" id="ARBA00022989"/>
    </source>
</evidence>
<dbReference type="GO" id="GO:0071972">
    <property type="term" value="F:peptidoglycan L,D-transpeptidase activity"/>
    <property type="evidence" value="ECO:0007669"/>
    <property type="project" value="TreeGrafter"/>
</dbReference>
<evidence type="ECO:0000256" key="2">
    <source>
        <dbReference type="ARBA" id="ARBA00004236"/>
    </source>
</evidence>
<dbReference type="InterPro" id="IPR036138">
    <property type="entry name" value="PBP_dimer_sf"/>
</dbReference>
<keyword evidence="6" id="KW-0133">Cell shape</keyword>
<dbReference type="Gene3D" id="3.40.710.10">
    <property type="entry name" value="DD-peptidase/beta-lactamase superfamily"/>
    <property type="match status" value="1"/>
</dbReference>
<comment type="subcellular location">
    <subcellularLocation>
        <location evidence="2">Cell membrane</location>
    </subcellularLocation>
    <subcellularLocation>
        <location evidence="1">Membrane</location>
        <topology evidence="1">Single-pass membrane protein</topology>
    </subcellularLocation>
</comment>
<accession>A0A6N2WEJ7</accession>
<dbReference type="PANTHER" id="PTHR30627">
    <property type="entry name" value="PEPTIDOGLYCAN D,D-TRANSPEPTIDASE"/>
    <property type="match status" value="1"/>
</dbReference>
<evidence type="ECO:0000256" key="7">
    <source>
        <dbReference type="ARBA" id="ARBA00022984"/>
    </source>
</evidence>
<dbReference type="AlphaFoldDB" id="A0A6N2WEJ7"/>
<evidence type="ECO:0000256" key="10">
    <source>
        <dbReference type="ARBA" id="ARBA00023316"/>
    </source>
</evidence>
<feature type="domain" description="Penicillin-binding protein dimerisation" evidence="13">
    <location>
        <begin position="60"/>
        <end position="330"/>
    </location>
</feature>
<dbReference type="Pfam" id="PF00905">
    <property type="entry name" value="Transpeptidase"/>
    <property type="match status" value="1"/>
</dbReference>
<keyword evidence="4" id="KW-1003">Cell membrane</keyword>
<dbReference type="InterPro" id="IPR005311">
    <property type="entry name" value="PBP_dimer"/>
</dbReference>
<dbReference type="GO" id="GO:0008658">
    <property type="term" value="F:penicillin binding"/>
    <property type="evidence" value="ECO:0007669"/>
    <property type="project" value="InterPro"/>
</dbReference>
<evidence type="ECO:0000259" key="13">
    <source>
        <dbReference type="Pfam" id="PF03717"/>
    </source>
</evidence>
<comment type="similarity">
    <text evidence="3">Belongs to the transpeptidase family.</text>
</comment>
<dbReference type="GO" id="GO:0005886">
    <property type="term" value="C:plasma membrane"/>
    <property type="evidence" value="ECO:0007669"/>
    <property type="project" value="UniProtKB-SubCell"/>
</dbReference>
<gene>
    <name evidence="14" type="primary">pbpA_1</name>
    <name evidence="14" type="ORF">CNLFYP112_00955</name>
</gene>
<keyword evidence="8 11" id="KW-1133">Transmembrane helix</keyword>
<dbReference type="InterPro" id="IPR012338">
    <property type="entry name" value="Beta-lactam/transpept-like"/>
</dbReference>
<dbReference type="SUPFAM" id="SSF56519">
    <property type="entry name" value="Penicillin binding protein dimerisation domain"/>
    <property type="match status" value="1"/>
</dbReference>
<dbReference type="InterPro" id="IPR050515">
    <property type="entry name" value="Beta-lactam/transpept"/>
</dbReference>
<evidence type="ECO:0000259" key="12">
    <source>
        <dbReference type="Pfam" id="PF00905"/>
    </source>
</evidence>
<evidence type="ECO:0000256" key="5">
    <source>
        <dbReference type="ARBA" id="ARBA00022692"/>
    </source>
</evidence>